<reference evidence="8 9" key="1">
    <citation type="journal article" date="2019" name="Nat. Microbiol.">
        <title>Mediterranean grassland soil C-N compound turnover is dependent on rainfall and depth, and is mediated by genomically divergent microorganisms.</title>
        <authorList>
            <person name="Diamond S."/>
            <person name="Andeer P.F."/>
            <person name="Li Z."/>
            <person name="Crits-Christoph A."/>
            <person name="Burstein D."/>
            <person name="Anantharaman K."/>
            <person name="Lane K.R."/>
            <person name="Thomas B.C."/>
            <person name="Pan C."/>
            <person name="Northen T.R."/>
            <person name="Banfield J.F."/>
        </authorList>
    </citation>
    <scope>NUCLEOTIDE SEQUENCE [LARGE SCALE GENOMIC DNA]</scope>
    <source>
        <strain evidence="8">WS_11</strain>
    </source>
</reference>
<evidence type="ECO:0000256" key="1">
    <source>
        <dbReference type="ARBA" id="ARBA00010982"/>
    </source>
</evidence>
<evidence type="ECO:0000256" key="2">
    <source>
        <dbReference type="ARBA" id="ARBA00022679"/>
    </source>
</evidence>
<dbReference type="EMBL" id="VBPB01000359">
    <property type="protein sequence ID" value="TMQ68940.1"/>
    <property type="molecule type" value="Genomic_DNA"/>
</dbReference>
<feature type="domain" description="Thiolase C-terminal" evidence="7">
    <location>
        <begin position="281"/>
        <end position="396"/>
    </location>
</feature>
<comment type="similarity">
    <text evidence="1 5">Belongs to the thiolase-like superfamily. Thiolase family.</text>
</comment>
<comment type="caution">
    <text evidence="8">The sequence shown here is derived from an EMBL/GenBank/DDBJ whole genome shotgun (WGS) entry which is preliminary data.</text>
</comment>
<feature type="active site" description="Proton acceptor" evidence="4">
    <location>
        <position position="384"/>
    </location>
</feature>
<sequence>MKTTATMFPRARIPYGTWGSSYFPAWQTSGLAEVNVGQFAGEAMGRILGLRKVPSHALEYLVIGSTIPWHWKFWTAPLVASCMGRRLPGYHVEQACATGLQAVLLGGAEVESGAKDVVGVLTFDRTSDSPVGVFPERRAHQRTHAIADVWDNFGFDPATGKAMIAAAGMTARKYQVDRSETDDVAFLRTQQYFAAKDSGFLDRVLVPLDLLTVAGRPMGRIDEDKGVRPVSRGALRAQRELDTCVTSGTQTHASDGMATLLVTSPERARELSARPEIEIRFVGKAEARTEPSLMPEAPTFAVQRLLERTGLAMDDIAVAKNHNPFAVNDVVFTRVTGYDWRKLNRTGCSLVWGHPQGPTLTRSLIEGLEEAVDLGGGYVLVFGCAAGDVGIAALFEVREGGRR</sequence>
<gene>
    <name evidence="8" type="ORF">E6K81_16065</name>
</gene>
<evidence type="ECO:0000259" key="6">
    <source>
        <dbReference type="Pfam" id="PF00108"/>
    </source>
</evidence>
<dbReference type="InterPro" id="IPR016039">
    <property type="entry name" value="Thiolase-like"/>
</dbReference>
<proteinExistence type="inferred from homology"/>
<protein>
    <submittedName>
        <fullName evidence="8">Thiolase family protein</fullName>
    </submittedName>
</protein>
<feature type="active site" description="Acyl-thioester intermediate" evidence="4">
    <location>
        <position position="96"/>
    </location>
</feature>
<evidence type="ECO:0000256" key="4">
    <source>
        <dbReference type="PIRSR" id="PIRSR000429-1"/>
    </source>
</evidence>
<accession>A0A538TZ72</accession>
<evidence type="ECO:0000313" key="8">
    <source>
        <dbReference type="EMBL" id="TMQ68940.1"/>
    </source>
</evidence>
<dbReference type="SUPFAM" id="SSF53901">
    <property type="entry name" value="Thiolase-like"/>
    <property type="match status" value="1"/>
</dbReference>
<dbReference type="AlphaFoldDB" id="A0A538TZ72"/>
<dbReference type="Gene3D" id="3.40.47.10">
    <property type="match status" value="1"/>
</dbReference>
<keyword evidence="3 5" id="KW-0012">Acyltransferase</keyword>
<evidence type="ECO:0000256" key="5">
    <source>
        <dbReference type="RuleBase" id="RU003557"/>
    </source>
</evidence>
<feature type="domain" description="Thiolase N-terminal" evidence="6">
    <location>
        <begin position="33"/>
        <end position="264"/>
    </location>
</feature>
<dbReference type="Pfam" id="PF00108">
    <property type="entry name" value="Thiolase_N"/>
    <property type="match status" value="1"/>
</dbReference>
<dbReference type="PIRSF" id="PIRSF000429">
    <property type="entry name" value="Ac-CoA_Ac_transf"/>
    <property type="match status" value="1"/>
</dbReference>
<dbReference type="InterPro" id="IPR020617">
    <property type="entry name" value="Thiolase_C"/>
</dbReference>
<organism evidence="8 9">
    <name type="scientific">Eiseniibacteriota bacterium</name>
    <dbReference type="NCBI Taxonomy" id="2212470"/>
    <lineage>
        <taxon>Bacteria</taxon>
        <taxon>Candidatus Eiseniibacteriota</taxon>
    </lineage>
</organism>
<dbReference type="InterPro" id="IPR020616">
    <property type="entry name" value="Thiolase_N"/>
</dbReference>
<dbReference type="InterPro" id="IPR002155">
    <property type="entry name" value="Thiolase"/>
</dbReference>
<feature type="active site" description="Proton acceptor" evidence="4">
    <location>
        <position position="354"/>
    </location>
</feature>
<dbReference type="Pfam" id="PF02803">
    <property type="entry name" value="Thiolase_C"/>
    <property type="match status" value="1"/>
</dbReference>
<dbReference type="Proteomes" id="UP000319771">
    <property type="component" value="Unassembled WGS sequence"/>
</dbReference>
<dbReference type="PANTHER" id="PTHR18919">
    <property type="entry name" value="ACETYL-COA C-ACYLTRANSFERASE"/>
    <property type="match status" value="1"/>
</dbReference>
<name>A0A538TZ72_UNCEI</name>
<evidence type="ECO:0000256" key="3">
    <source>
        <dbReference type="ARBA" id="ARBA00023315"/>
    </source>
</evidence>
<evidence type="ECO:0000313" key="9">
    <source>
        <dbReference type="Proteomes" id="UP000319771"/>
    </source>
</evidence>
<evidence type="ECO:0000259" key="7">
    <source>
        <dbReference type="Pfam" id="PF02803"/>
    </source>
</evidence>
<dbReference type="PANTHER" id="PTHR18919:SF107">
    <property type="entry name" value="ACETYL-COA ACETYLTRANSFERASE, CYTOSOLIC"/>
    <property type="match status" value="1"/>
</dbReference>
<keyword evidence="2 5" id="KW-0808">Transferase</keyword>
<dbReference type="GO" id="GO:0016747">
    <property type="term" value="F:acyltransferase activity, transferring groups other than amino-acyl groups"/>
    <property type="evidence" value="ECO:0007669"/>
    <property type="project" value="InterPro"/>
</dbReference>